<comment type="subcellular location">
    <subcellularLocation>
        <location evidence="1">Secreted</location>
    </subcellularLocation>
</comment>
<evidence type="ECO:0000256" key="1">
    <source>
        <dbReference type="ARBA" id="ARBA00004613"/>
    </source>
</evidence>
<name>A0A8D2LMU4_VARKO</name>
<dbReference type="GO" id="GO:0030154">
    <property type="term" value="P:cell differentiation"/>
    <property type="evidence" value="ECO:0007669"/>
    <property type="project" value="TreeGrafter"/>
</dbReference>
<keyword evidence="5" id="KW-0677">Repeat</keyword>
<keyword evidence="4" id="KW-0732">Signal</keyword>
<dbReference type="PANTHER" id="PTHR46303">
    <property type="entry name" value="VWFC DOMAIN-CONTAINING PROTEIN"/>
    <property type="match status" value="1"/>
</dbReference>
<evidence type="ECO:0000256" key="3">
    <source>
        <dbReference type="ARBA" id="ARBA00022525"/>
    </source>
</evidence>
<dbReference type="SMART" id="SM00214">
    <property type="entry name" value="VWC"/>
    <property type="match status" value="3"/>
</dbReference>
<keyword evidence="10" id="KW-1185">Reference proteome</keyword>
<feature type="domain" description="VWFC" evidence="8">
    <location>
        <begin position="100"/>
        <end position="166"/>
    </location>
</feature>
<feature type="region of interest" description="Disordered" evidence="7">
    <location>
        <begin position="411"/>
        <end position="454"/>
    </location>
</feature>
<dbReference type="Pfam" id="PF19548">
    <property type="entry name" value="CHRDL_1_2_C"/>
    <property type="match status" value="1"/>
</dbReference>
<sequence length="479" mass="52663">MKKSAVSIFYKVVCFPGSDAFCTFDGKKYSAGESWHPYLEPVGVMYCLRCTCAQDASVSCYQIQCPVLQCPDPISDRQQCCPRCPGEWTFGRGLQAPVNSSCQHNGTTYQHGDMFTHSDLFPSRQSNQCAQCSCSEGQIYCGLVSCLDLLCPSPQSVPGTCCPVCRGNAQASPRCLSGQKHPQHQCLGDSRARGALGLTDPRTSASLELISRNVRSKGRIGTTVKIILKEDHKKACVYNGETYSHGEVWHPTVRYITHLPCILCTCRDGTQDCQKVTCPKVYPCEEPEAVEGKCCKACPEDKVAPAGGIGPTKCRVSVYMFVPPASGTEHPGENLRKVAIERESSEEVEIYIWKLVRGIFHLIQIKKVKKLEFRQEVQDFRGTLHSPVYHLETFCLSCLLLLVAADPHRRAAPAPPDTPWEPRSVPASGLGRPLGKTPPGPPPPESPPPRHWHRLLSLLAGSTASLPRREPVAIRKGHP</sequence>
<dbReference type="GO" id="GO:0036122">
    <property type="term" value="F:BMP binding"/>
    <property type="evidence" value="ECO:0007669"/>
    <property type="project" value="TreeGrafter"/>
</dbReference>
<dbReference type="Pfam" id="PF23334">
    <property type="entry name" value="VWC2L_2nd"/>
    <property type="match status" value="2"/>
</dbReference>
<dbReference type="GO" id="GO:0005615">
    <property type="term" value="C:extracellular space"/>
    <property type="evidence" value="ECO:0007669"/>
    <property type="project" value="TreeGrafter"/>
</dbReference>
<feature type="domain" description="VWFC" evidence="8">
    <location>
        <begin position="20"/>
        <end position="85"/>
    </location>
</feature>
<dbReference type="Gene3D" id="6.20.200.20">
    <property type="match status" value="1"/>
</dbReference>
<evidence type="ECO:0000256" key="5">
    <source>
        <dbReference type="ARBA" id="ARBA00022737"/>
    </source>
</evidence>
<evidence type="ECO:0000313" key="9">
    <source>
        <dbReference type="Ensembl" id="ENSVKKP00000024452.1"/>
    </source>
</evidence>
<dbReference type="Ensembl" id="ENSVKKT00000025048.1">
    <property type="protein sequence ID" value="ENSVKKP00000024452.1"/>
    <property type="gene ID" value="ENSVKKG00000016112.1"/>
</dbReference>
<keyword evidence="3" id="KW-0964">Secreted</keyword>
<evidence type="ECO:0000313" key="10">
    <source>
        <dbReference type="Proteomes" id="UP000694545"/>
    </source>
</evidence>
<dbReference type="OMA" id="HGKRYAP"/>
<dbReference type="SUPFAM" id="SSF57603">
    <property type="entry name" value="FnI-like domain"/>
    <property type="match status" value="3"/>
</dbReference>
<accession>A0A8D2LMU4</accession>
<dbReference type="PROSITE" id="PS01208">
    <property type="entry name" value="VWFC_1"/>
    <property type="match status" value="1"/>
</dbReference>
<protein>
    <submittedName>
        <fullName evidence="9">Chordin like 2</fullName>
    </submittedName>
</protein>
<dbReference type="PROSITE" id="PS50184">
    <property type="entry name" value="VWFC_2"/>
    <property type="match status" value="3"/>
</dbReference>
<dbReference type="Gene3D" id="2.10.70.10">
    <property type="entry name" value="Complement Module, domain 1"/>
    <property type="match status" value="2"/>
</dbReference>
<evidence type="ECO:0000256" key="6">
    <source>
        <dbReference type="ARBA" id="ARBA00023180"/>
    </source>
</evidence>
<evidence type="ECO:0000259" key="8">
    <source>
        <dbReference type="PROSITE" id="PS50184"/>
    </source>
</evidence>
<dbReference type="Pfam" id="PF00093">
    <property type="entry name" value="VWC"/>
    <property type="match status" value="1"/>
</dbReference>
<dbReference type="GO" id="GO:0030514">
    <property type="term" value="P:negative regulation of BMP signaling pathway"/>
    <property type="evidence" value="ECO:0007669"/>
    <property type="project" value="TreeGrafter"/>
</dbReference>
<dbReference type="InterPro" id="IPR045716">
    <property type="entry name" value="CHRDL_1/2_C"/>
</dbReference>
<reference evidence="9" key="2">
    <citation type="submission" date="2025-09" db="UniProtKB">
        <authorList>
            <consortium name="Ensembl"/>
        </authorList>
    </citation>
    <scope>IDENTIFICATION</scope>
</reference>
<keyword evidence="2" id="KW-0217">Developmental protein</keyword>
<proteinExistence type="predicted"/>
<dbReference type="InterPro" id="IPR045717">
    <property type="entry name" value="CHRDL1/2"/>
</dbReference>
<keyword evidence="6" id="KW-0325">Glycoprotein</keyword>
<evidence type="ECO:0000256" key="4">
    <source>
        <dbReference type="ARBA" id="ARBA00022729"/>
    </source>
</evidence>
<evidence type="ECO:0000256" key="7">
    <source>
        <dbReference type="SAM" id="MobiDB-lite"/>
    </source>
</evidence>
<reference evidence="9" key="1">
    <citation type="submission" date="2025-08" db="UniProtKB">
        <authorList>
            <consortium name="Ensembl"/>
        </authorList>
    </citation>
    <scope>IDENTIFICATION</scope>
</reference>
<dbReference type="PANTHER" id="PTHR46303:SF3">
    <property type="entry name" value="CHORDIN-LIKE PROTEIN 2"/>
    <property type="match status" value="1"/>
</dbReference>
<feature type="compositionally biased region" description="Pro residues" evidence="7">
    <location>
        <begin position="436"/>
        <end position="449"/>
    </location>
</feature>
<feature type="region of interest" description="Disordered" evidence="7">
    <location>
        <begin position="460"/>
        <end position="479"/>
    </location>
</feature>
<evidence type="ECO:0000256" key="2">
    <source>
        <dbReference type="ARBA" id="ARBA00022473"/>
    </source>
</evidence>
<feature type="domain" description="VWFC" evidence="8">
    <location>
        <begin position="234"/>
        <end position="299"/>
    </location>
</feature>
<dbReference type="AlphaFoldDB" id="A0A8D2LMU4"/>
<dbReference type="InterPro" id="IPR001007">
    <property type="entry name" value="VWF_dom"/>
</dbReference>
<organism evidence="9 10">
    <name type="scientific">Varanus komodoensis</name>
    <name type="common">Komodo dragon</name>
    <dbReference type="NCBI Taxonomy" id="61221"/>
    <lineage>
        <taxon>Eukaryota</taxon>
        <taxon>Metazoa</taxon>
        <taxon>Chordata</taxon>
        <taxon>Craniata</taxon>
        <taxon>Vertebrata</taxon>
        <taxon>Euteleostomi</taxon>
        <taxon>Lepidosauria</taxon>
        <taxon>Squamata</taxon>
        <taxon>Bifurcata</taxon>
        <taxon>Unidentata</taxon>
        <taxon>Episquamata</taxon>
        <taxon>Toxicofera</taxon>
        <taxon>Anguimorpha</taxon>
        <taxon>Paleoanguimorpha</taxon>
        <taxon>Varanoidea</taxon>
        <taxon>Varanidae</taxon>
        <taxon>Varanus</taxon>
    </lineage>
</organism>
<dbReference type="Proteomes" id="UP000694545">
    <property type="component" value="Unplaced"/>
</dbReference>